<dbReference type="SUPFAM" id="SSF55120">
    <property type="entry name" value="Pseudouridine synthase"/>
    <property type="match status" value="1"/>
</dbReference>
<dbReference type="PANTHER" id="PTHR21600">
    <property type="entry name" value="MITOCHONDRIAL RNA PSEUDOURIDINE SYNTHASE"/>
    <property type="match status" value="1"/>
</dbReference>
<keyword evidence="3" id="KW-0413">Isomerase</keyword>
<dbReference type="Gene3D" id="3.30.2350.10">
    <property type="entry name" value="Pseudouridine synthase"/>
    <property type="match status" value="1"/>
</dbReference>
<dbReference type="GO" id="GO:0009982">
    <property type="term" value="F:pseudouridine synthase activity"/>
    <property type="evidence" value="ECO:0007669"/>
    <property type="project" value="InterPro"/>
</dbReference>
<dbReference type="InterPro" id="IPR020103">
    <property type="entry name" value="PsdUridine_synth_cat_dom_sf"/>
</dbReference>
<dbReference type="AlphaFoldDB" id="A0A1A5YGH5"/>
<dbReference type="Proteomes" id="UP000092024">
    <property type="component" value="Unassembled WGS sequence"/>
</dbReference>
<accession>A0A1A5YGH5</accession>
<dbReference type="InterPro" id="IPR006145">
    <property type="entry name" value="PsdUridine_synth_RsuA/RluA"/>
</dbReference>
<evidence type="ECO:0000256" key="4">
    <source>
        <dbReference type="ARBA" id="ARBA00031870"/>
    </source>
</evidence>
<comment type="caution">
    <text evidence="7">The sequence shown here is derived from an EMBL/GenBank/DDBJ whole genome shotgun (WGS) entry which is preliminary data.</text>
</comment>
<keyword evidence="8" id="KW-1185">Reference proteome</keyword>
<proteinExistence type="inferred from homology"/>
<name>A0A1A5YGH5_9BACL</name>
<dbReference type="GO" id="GO:0001522">
    <property type="term" value="P:pseudouridine synthesis"/>
    <property type="evidence" value="ECO:0007669"/>
    <property type="project" value="InterPro"/>
</dbReference>
<evidence type="ECO:0000313" key="7">
    <source>
        <dbReference type="EMBL" id="OBR64751.1"/>
    </source>
</evidence>
<gene>
    <name evidence="7" type="ORF">A7K91_03980</name>
</gene>
<sequence length="236" mass="25631">MTVAILYEDNHLLVVVKPPGIPSQADETGDPDMLTILKEDLKVRYDKPGNVYLGLVHRLDRPVGGAMVFAKTSKSASRLSEAVRSRSFGKTYMCVAQGVPARSFATLRHYISKDGSRNKVTVLNHAAPEAKEAILSYSVIANNSASSLVAVSLETGRPHQIRAQLAHIGHPLAGDQKYGDRKPGALSSIALWSTSVSFPHPVTKERLTFTSLPELAGAWKPWSPAQLEAAARHFIQ</sequence>
<dbReference type="RefSeq" id="WP_068683767.1">
    <property type="nucleotide sequence ID" value="NZ_LYPA01000064.1"/>
</dbReference>
<evidence type="ECO:0000313" key="8">
    <source>
        <dbReference type="Proteomes" id="UP000092024"/>
    </source>
</evidence>
<dbReference type="OrthoDB" id="9773999at2"/>
<dbReference type="STRING" id="1844972.A7K91_03980"/>
<evidence type="ECO:0000256" key="2">
    <source>
        <dbReference type="ARBA" id="ARBA00010876"/>
    </source>
</evidence>
<dbReference type="InterPro" id="IPR050188">
    <property type="entry name" value="RluA_PseudoU_synthase"/>
</dbReference>
<protein>
    <recommendedName>
        <fullName evidence="4">RNA pseudouridylate synthase</fullName>
    </recommendedName>
    <alternativeName>
        <fullName evidence="5">RNA-uridine isomerase</fullName>
    </alternativeName>
</protein>
<evidence type="ECO:0000256" key="1">
    <source>
        <dbReference type="ARBA" id="ARBA00000073"/>
    </source>
</evidence>
<dbReference type="GO" id="GO:0003723">
    <property type="term" value="F:RNA binding"/>
    <property type="evidence" value="ECO:0007669"/>
    <property type="project" value="InterPro"/>
</dbReference>
<dbReference type="CDD" id="cd02869">
    <property type="entry name" value="PseudoU_synth_RluA_like"/>
    <property type="match status" value="1"/>
</dbReference>
<dbReference type="GO" id="GO:0140098">
    <property type="term" value="F:catalytic activity, acting on RNA"/>
    <property type="evidence" value="ECO:0007669"/>
    <property type="project" value="UniProtKB-ARBA"/>
</dbReference>
<feature type="domain" description="Pseudouridine synthase RsuA/RluA-like" evidence="6">
    <location>
        <begin position="11"/>
        <end position="167"/>
    </location>
</feature>
<evidence type="ECO:0000259" key="6">
    <source>
        <dbReference type="Pfam" id="PF00849"/>
    </source>
</evidence>
<reference evidence="7 8" key="1">
    <citation type="submission" date="2016-05" db="EMBL/GenBank/DDBJ databases">
        <title>Paenibacillus oryzae. sp. nov., isolated from the rice root.</title>
        <authorList>
            <person name="Zhang J."/>
            <person name="Zhang X."/>
        </authorList>
    </citation>
    <scope>NUCLEOTIDE SEQUENCE [LARGE SCALE GENOMIC DNA]</scope>
    <source>
        <strain evidence="7 8">1DrF-4</strain>
    </source>
</reference>
<dbReference type="GO" id="GO:0006396">
    <property type="term" value="P:RNA processing"/>
    <property type="evidence" value="ECO:0007669"/>
    <property type="project" value="UniProtKB-ARBA"/>
</dbReference>
<comment type="similarity">
    <text evidence="2">Belongs to the pseudouridine synthase RluA family.</text>
</comment>
<comment type="catalytic activity">
    <reaction evidence="1">
        <text>a uridine in RNA = a pseudouridine in RNA</text>
        <dbReference type="Rhea" id="RHEA:48348"/>
        <dbReference type="Rhea" id="RHEA-COMP:12068"/>
        <dbReference type="Rhea" id="RHEA-COMP:12069"/>
        <dbReference type="ChEBI" id="CHEBI:65314"/>
        <dbReference type="ChEBI" id="CHEBI:65315"/>
    </reaction>
</comment>
<evidence type="ECO:0000256" key="3">
    <source>
        <dbReference type="ARBA" id="ARBA00023235"/>
    </source>
</evidence>
<evidence type="ECO:0000256" key="5">
    <source>
        <dbReference type="ARBA" id="ARBA00033164"/>
    </source>
</evidence>
<organism evidence="7 8">
    <name type="scientific">Paenibacillus oryzae</name>
    <dbReference type="NCBI Taxonomy" id="1844972"/>
    <lineage>
        <taxon>Bacteria</taxon>
        <taxon>Bacillati</taxon>
        <taxon>Bacillota</taxon>
        <taxon>Bacilli</taxon>
        <taxon>Bacillales</taxon>
        <taxon>Paenibacillaceae</taxon>
        <taxon>Paenibacillus</taxon>
    </lineage>
</organism>
<dbReference type="EMBL" id="LYPA01000064">
    <property type="protein sequence ID" value="OBR64751.1"/>
    <property type="molecule type" value="Genomic_DNA"/>
</dbReference>
<dbReference type="Pfam" id="PF00849">
    <property type="entry name" value="PseudoU_synth_2"/>
    <property type="match status" value="1"/>
</dbReference>
<dbReference type="PANTHER" id="PTHR21600:SF83">
    <property type="entry name" value="PSEUDOURIDYLATE SYNTHASE RPUSD4, MITOCHONDRIAL"/>
    <property type="match status" value="1"/>
</dbReference>